<dbReference type="EMBL" id="LAKD02000055">
    <property type="protein sequence ID" value="OPF76921.1"/>
    <property type="molecule type" value="Genomic_DNA"/>
</dbReference>
<dbReference type="PANTHER" id="PTHR43095">
    <property type="entry name" value="SUGAR KINASE"/>
    <property type="match status" value="1"/>
</dbReference>
<sequence>MPGQLTLGVDIGTTNVKACVLDTSTATVVATAAAEHPLHHPHPGWAEQHADEYWDAVSACIRGCMSQLPGDSGDVVAVSVSGLVGVTLAVDASGRPLRPAMIWMDSRSHAECEQIRERVGEERINAVNGNRIASWFIEPKLLWMRAHEPEAFRRIHKILSPTGYCNLRLTGAHTINPGDAGLFYPYEHKTGRWDHSLTADLGLDPAIYPDIKASQQVIGEVTAEAAAETGLRAGTAVVAGGTDISAAALGAGVTEAGQAYYSMGTGSNLGIVVPREQDIPEYRILKWPHVIDGLTLFDAPMAFTGASLKWFRDKFADPEVVMAERMGSNVFDLVTEQAARIAPGADGLLYLPYLGNSLAPRWDLNACGVFFGVQPFSTRAHFIRALIEGVAFDVYSNVRIAQDAGVEFDEIILNGGPTKSALWNQITADVTGHRLVVPDVDEAAPLGDAIVAATGAGLYRDMREPVKSLAPLKHTVEPDAGRHRMYGEFFGLWHQIYLDLKGSMNRHNRLVAQYGRPGPSEIVGAGGNR</sequence>
<dbReference type="SUPFAM" id="SSF53067">
    <property type="entry name" value="Actin-like ATPase domain"/>
    <property type="match status" value="2"/>
</dbReference>
<dbReference type="InterPro" id="IPR000577">
    <property type="entry name" value="Carb_kinase_FGGY"/>
</dbReference>
<dbReference type="PROSITE" id="PS00445">
    <property type="entry name" value="FGGY_KINASES_2"/>
    <property type="match status" value="1"/>
</dbReference>
<proteinExistence type="inferred from homology"/>
<keyword evidence="2" id="KW-0859">Xylose metabolism</keyword>
<dbReference type="InterPro" id="IPR043129">
    <property type="entry name" value="ATPase_NBD"/>
</dbReference>
<dbReference type="PANTHER" id="PTHR43095:SF5">
    <property type="entry name" value="XYLULOSE KINASE"/>
    <property type="match status" value="1"/>
</dbReference>
<dbReference type="InterPro" id="IPR018484">
    <property type="entry name" value="FGGY_N"/>
</dbReference>
<accession>A0A1V4D226</accession>
<dbReference type="AlphaFoldDB" id="A0A1V4D226"/>
<dbReference type="OrthoDB" id="9782710at2"/>
<dbReference type="InterPro" id="IPR018483">
    <property type="entry name" value="Carb_kinase_FGGY_CS"/>
</dbReference>
<gene>
    <name evidence="8" type="ORF">VT50_0222270</name>
</gene>
<comment type="similarity">
    <text evidence="1 5">Belongs to the FGGY kinase family.</text>
</comment>
<keyword evidence="9" id="KW-1185">Reference proteome</keyword>
<feature type="domain" description="Carbohydrate kinase FGGY C-terminal" evidence="7">
    <location>
        <begin position="259"/>
        <end position="454"/>
    </location>
</feature>
<dbReference type="Pfam" id="PF00370">
    <property type="entry name" value="FGGY_N"/>
    <property type="match status" value="1"/>
</dbReference>
<evidence type="ECO:0000259" key="6">
    <source>
        <dbReference type="Pfam" id="PF00370"/>
    </source>
</evidence>
<feature type="domain" description="Carbohydrate kinase FGGY N-terminal" evidence="6">
    <location>
        <begin position="6"/>
        <end position="250"/>
    </location>
</feature>
<dbReference type="InterPro" id="IPR018485">
    <property type="entry name" value="FGGY_C"/>
</dbReference>
<dbReference type="InterPro" id="IPR050406">
    <property type="entry name" value="FGGY_Carb_Kinase"/>
</dbReference>
<dbReference type="Pfam" id="PF02782">
    <property type="entry name" value="FGGY_C"/>
    <property type="match status" value="1"/>
</dbReference>
<dbReference type="Gene3D" id="3.30.420.40">
    <property type="match status" value="2"/>
</dbReference>
<evidence type="ECO:0000256" key="1">
    <source>
        <dbReference type="ARBA" id="ARBA00009156"/>
    </source>
</evidence>
<evidence type="ECO:0000256" key="4">
    <source>
        <dbReference type="ARBA" id="ARBA00022777"/>
    </source>
</evidence>
<dbReference type="GO" id="GO:0042732">
    <property type="term" value="P:D-xylose metabolic process"/>
    <property type="evidence" value="ECO:0007669"/>
    <property type="project" value="UniProtKB-KW"/>
</dbReference>
<dbReference type="Proteomes" id="UP000033615">
    <property type="component" value="Unassembled WGS sequence"/>
</dbReference>
<keyword evidence="3 5" id="KW-0808">Transferase</keyword>
<dbReference type="CDD" id="cd07804">
    <property type="entry name" value="ASKHA_NBD_FGGY_RrXK-like"/>
    <property type="match status" value="1"/>
</dbReference>
<evidence type="ECO:0000256" key="5">
    <source>
        <dbReference type="RuleBase" id="RU003733"/>
    </source>
</evidence>
<keyword evidence="4 5" id="KW-0418">Kinase</keyword>
<evidence type="ECO:0000259" key="7">
    <source>
        <dbReference type="Pfam" id="PF02782"/>
    </source>
</evidence>
<organism evidence="8 9">
    <name type="scientific">Streptomyces antioxidans</name>
    <dbReference type="NCBI Taxonomy" id="1507734"/>
    <lineage>
        <taxon>Bacteria</taxon>
        <taxon>Bacillati</taxon>
        <taxon>Actinomycetota</taxon>
        <taxon>Actinomycetes</taxon>
        <taxon>Kitasatosporales</taxon>
        <taxon>Streptomycetaceae</taxon>
        <taxon>Streptomyces</taxon>
    </lineage>
</organism>
<evidence type="ECO:0000313" key="9">
    <source>
        <dbReference type="Proteomes" id="UP000033615"/>
    </source>
</evidence>
<dbReference type="GO" id="GO:0016773">
    <property type="term" value="F:phosphotransferase activity, alcohol group as acceptor"/>
    <property type="evidence" value="ECO:0007669"/>
    <property type="project" value="InterPro"/>
</dbReference>
<dbReference type="RefSeq" id="WP_046087220.1">
    <property type="nucleotide sequence ID" value="NZ_LAKD02000055.1"/>
</dbReference>
<dbReference type="PIRSF" id="PIRSF000538">
    <property type="entry name" value="GlpK"/>
    <property type="match status" value="1"/>
</dbReference>
<evidence type="ECO:0000313" key="8">
    <source>
        <dbReference type="EMBL" id="OPF76921.1"/>
    </source>
</evidence>
<reference evidence="8" key="1">
    <citation type="submission" date="2016-12" db="EMBL/GenBank/DDBJ databases">
        <title>Genome sequence of Streptomyces antioxidans MUSC 164.</title>
        <authorList>
            <person name="Lee L.-H."/>
            <person name="Ser H.-L."/>
        </authorList>
    </citation>
    <scope>NUCLEOTIDE SEQUENCE [LARGE SCALE GENOMIC DNA]</scope>
    <source>
        <strain evidence="8">MUSC 164</strain>
    </source>
</reference>
<comment type="caution">
    <text evidence="8">The sequence shown here is derived from an EMBL/GenBank/DDBJ whole genome shotgun (WGS) entry which is preliminary data.</text>
</comment>
<protein>
    <submittedName>
        <fullName evidence="8">Sugar kinase</fullName>
    </submittedName>
</protein>
<keyword evidence="2" id="KW-0119">Carbohydrate metabolism</keyword>
<name>A0A1V4D226_9ACTN</name>
<dbReference type="GO" id="GO:0016301">
    <property type="term" value="F:kinase activity"/>
    <property type="evidence" value="ECO:0007669"/>
    <property type="project" value="UniProtKB-KW"/>
</dbReference>
<evidence type="ECO:0000256" key="2">
    <source>
        <dbReference type="ARBA" id="ARBA00022629"/>
    </source>
</evidence>
<evidence type="ECO:0000256" key="3">
    <source>
        <dbReference type="ARBA" id="ARBA00022679"/>
    </source>
</evidence>